<evidence type="ECO:0000313" key="12">
    <source>
        <dbReference type="Proteomes" id="UP000470404"/>
    </source>
</evidence>
<feature type="transmembrane region" description="Helical" evidence="7">
    <location>
        <begin position="12"/>
        <end position="36"/>
    </location>
</feature>
<dbReference type="InterPro" id="IPR032816">
    <property type="entry name" value="VTT_dom"/>
</dbReference>
<accession>A0A1I5WSS3</accession>
<evidence type="ECO:0000313" key="9">
    <source>
        <dbReference type="EMBL" id="NEC62662.1"/>
    </source>
</evidence>
<evidence type="ECO:0000256" key="1">
    <source>
        <dbReference type="ARBA" id="ARBA00004651"/>
    </source>
</evidence>
<evidence type="ECO:0000256" key="6">
    <source>
        <dbReference type="ARBA" id="ARBA00023136"/>
    </source>
</evidence>
<dbReference type="PANTHER" id="PTHR30353:SF15">
    <property type="entry name" value="INNER MEMBRANE PROTEIN YABI"/>
    <property type="match status" value="1"/>
</dbReference>
<comment type="similarity">
    <text evidence="2 7">Belongs to the DedA family.</text>
</comment>
<dbReference type="STRING" id="112413.SAMN05421854_109384"/>
<dbReference type="EMBL" id="JAAGNC010000216">
    <property type="protein sequence ID" value="NEC62662.1"/>
    <property type="molecule type" value="Genomic_DNA"/>
</dbReference>
<dbReference type="AlphaFoldDB" id="A0A1I5WSS3"/>
<keyword evidence="4 7" id="KW-0812">Transmembrane</keyword>
<dbReference type="EMBL" id="FOWC01000009">
    <property type="protein sequence ID" value="SFQ22804.1"/>
    <property type="molecule type" value="Genomic_DNA"/>
</dbReference>
<reference evidence="9 12" key="2">
    <citation type="submission" date="2020-01" db="EMBL/GenBank/DDBJ databases">
        <title>Insect and environment-associated Actinomycetes.</title>
        <authorList>
            <person name="Currrie C."/>
            <person name="Chevrette M."/>
            <person name="Carlson C."/>
            <person name="Stubbendieck R."/>
            <person name="Wendt-Pienkowski E."/>
        </authorList>
    </citation>
    <scope>NUCLEOTIDE SEQUENCE [LARGE SCALE GENOMIC DNA]</scope>
    <source>
        <strain evidence="9 12">SID8386</strain>
    </source>
</reference>
<proteinExistence type="inferred from homology"/>
<sequence length="168" mass="17950">MDSLLQPLLDAPVPLVYLICALVIMAETALLPGIVLPTLSTLLLMGFLVQRGTLQLWPALAVCVASALAGDQLAYWEGRLWGPKLRRSRVGQRIGEAKWDKAEATVARYGVPAVVLGRCLAGVRTLVPRVAGSAGLPYRRFFVGSLCAAVLWAGVELTMGQVTGWVAP</sequence>
<dbReference type="Proteomes" id="UP000470404">
    <property type="component" value="Unassembled WGS sequence"/>
</dbReference>
<name>A0A1I5WSS3_9PSEU</name>
<evidence type="ECO:0000259" key="8">
    <source>
        <dbReference type="Pfam" id="PF09335"/>
    </source>
</evidence>
<keyword evidence="6 7" id="KW-0472">Membrane</keyword>
<feature type="domain" description="VTT" evidence="8">
    <location>
        <begin position="37"/>
        <end position="161"/>
    </location>
</feature>
<protein>
    <submittedName>
        <fullName evidence="9">DedA family protein</fullName>
    </submittedName>
    <submittedName>
        <fullName evidence="10">Membrane protein DedA, SNARE-associated domain</fullName>
    </submittedName>
</protein>
<evidence type="ECO:0000256" key="5">
    <source>
        <dbReference type="ARBA" id="ARBA00022989"/>
    </source>
</evidence>
<comment type="caution">
    <text evidence="7">Lacks conserved residue(s) required for the propagation of feature annotation.</text>
</comment>
<dbReference type="Pfam" id="PF09335">
    <property type="entry name" value="VTT_dom"/>
    <property type="match status" value="1"/>
</dbReference>
<dbReference type="Proteomes" id="UP000199137">
    <property type="component" value="Unassembled WGS sequence"/>
</dbReference>
<evidence type="ECO:0000313" key="10">
    <source>
        <dbReference type="EMBL" id="SFQ22804.1"/>
    </source>
</evidence>
<evidence type="ECO:0000256" key="2">
    <source>
        <dbReference type="ARBA" id="ARBA00010792"/>
    </source>
</evidence>
<dbReference type="OrthoDB" id="9813426at2"/>
<gene>
    <name evidence="9" type="ORF">G3I59_45485</name>
    <name evidence="10" type="ORF">SAMN05421854_109384</name>
</gene>
<dbReference type="InterPro" id="IPR032818">
    <property type="entry name" value="DedA-like"/>
</dbReference>
<dbReference type="PANTHER" id="PTHR30353">
    <property type="entry name" value="INNER MEMBRANE PROTEIN DEDA-RELATED"/>
    <property type="match status" value="1"/>
</dbReference>
<keyword evidence="3 7" id="KW-1003">Cell membrane</keyword>
<evidence type="ECO:0000256" key="4">
    <source>
        <dbReference type="ARBA" id="ARBA00022692"/>
    </source>
</evidence>
<organism evidence="10 11">
    <name type="scientific">Amycolatopsis rubida</name>
    <dbReference type="NCBI Taxonomy" id="112413"/>
    <lineage>
        <taxon>Bacteria</taxon>
        <taxon>Bacillati</taxon>
        <taxon>Actinomycetota</taxon>
        <taxon>Actinomycetes</taxon>
        <taxon>Pseudonocardiales</taxon>
        <taxon>Pseudonocardiaceae</taxon>
        <taxon>Amycolatopsis</taxon>
    </lineage>
</organism>
<comment type="subcellular location">
    <subcellularLocation>
        <location evidence="1 7">Cell membrane</location>
        <topology evidence="1 7">Multi-pass membrane protein</topology>
    </subcellularLocation>
</comment>
<evidence type="ECO:0000313" key="11">
    <source>
        <dbReference type="Proteomes" id="UP000199137"/>
    </source>
</evidence>
<dbReference type="RefSeq" id="WP_067575605.1">
    <property type="nucleotide sequence ID" value="NZ_FOWC01000009.1"/>
</dbReference>
<evidence type="ECO:0000256" key="3">
    <source>
        <dbReference type="ARBA" id="ARBA00022475"/>
    </source>
</evidence>
<keyword evidence="5 7" id="KW-1133">Transmembrane helix</keyword>
<reference evidence="10 11" key="1">
    <citation type="submission" date="2016-10" db="EMBL/GenBank/DDBJ databases">
        <authorList>
            <person name="de Groot N.N."/>
        </authorList>
    </citation>
    <scope>NUCLEOTIDE SEQUENCE [LARGE SCALE GENOMIC DNA]</scope>
    <source>
        <strain evidence="10 11">DSM 44637</strain>
    </source>
</reference>
<evidence type="ECO:0000256" key="7">
    <source>
        <dbReference type="RuleBase" id="RU367016"/>
    </source>
</evidence>
<dbReference type="GO" id="GO:0005886">
    <property type="term" value="C:plasma membrane"/>
    <property type="evidence" value="ECO:0007669"/>
    <property type="project" value="UniProtKB-SubCell"/>
</dbReference>
<keyword evidence="12" id="KW-1185">Reference proteome</keyword>